<dbReference type="EMBL" id="MG989224">
    <property type="protein sequence ID" value="AWU48905.1"/>
    <property type="molecule type" value="Genomic_DNA"/>
</dbReference>
<keyword evidence="4 11" id="KW-0812">Transmembrane</keyword>
<protein>
    <recommendedName>
        <fullName evidence="3">NADH-ubiquinone oxidoreductase chain 4L</fullName>
    </recommendedName>
    <alternativeName>
        <fullName evidence="9">NADH dehydrogenase subunit 4L</fullName>
    </alternativeName>
</protein>
<evidence type="ECO:0000256" key="4">
    <source>
        <dbReference type="ARBA" id="ARBA00022692"/>
    </source>
</evidence>
<keyword evidence="6 11" id="KW-1133">Transmembrane helix</keyword>
<evidence type="ECO:0000256" key="2">
    <source>
        <dbReference type="ARBA" id="ARBA00010519"/>
    </source>
</evidence>
<accession>A0A344A2B4</accession>
<geneLocation type="mitochondrion" evidence="12"/>
<evidence type="ECO:0000256" key="11">
    <source>
        <dbReference type="SAM" id="Phobius"/>
    </source>
</evidence>
<dbReference type="Pfam" id="PF00420">
    <property type="entry name" value="Oxidored_q2"/>
    <property type="match status" value="1"/>
</dbReference>
<reference evidence="12" key="1">
    <citation type="submission" date="2018-02" db="EMBL/GenBank/DDBJ databases">
        <title>Resolving the psyllid tree of life: Phylogenomic analysis of the superfamily Psylloidea (Hemiptera).</title>
        <authorList>
            <person name="Percy D.M."/>
            <person name="Sveinsson S."/>
            <person name="Lemmon A.R."/>
            <person name="Lemmon E.M."/>
            <person name="Ouvrard D."/>
            <person name="Burckhardt D."/>
        </authorList>
    </citation>
    <scope>NUCLEOTIDE SEQUENCE</scope>
    <source>
        <strain evidence="12">DP1.idba.128_circ</strain>
    </source>
</reference>
<evidence type="ECO:0000256" key="7">
    <source>
        <dbReference type="ARBA" id="ARBA00023027"/>
    </source>
</evidence>
<comment type="subcellular location">
    <subcellularLocation>
        <location evidence="1">Membrane</location>
        <topology evidence="1">Multi-pass membrane protein</topology>
    </subcellularLocation>
</comment>
<evidence type="ECO:0000256" key="8">
    <source>
        <dbReference type="ARBA" id="ARBA00023136"/>
    </source>
</evidence>
<comment type="catalytic activity">
    <reaction evidence="10">
        <text>a ubiquinone + NADH + 5 H(+)(in) = a ubiquinol + NAD(+) + 4 H(+)(out)</text>
        <dbReference type="Rhea" id="RHEA:29091"/>
        <dbReference type="Rhea" id="RHEA-COMP:9565"/>
        <dbReference type="Rhea" id="RHEA-COMP:9566"/>
        <dbReference type="ChEBI" id="CHEBI:15378"/>
        <dbReference type="ChEBI" id="CHEBI:16389"/>
        <dbReference type="ChEBI" id="CHEBI:17976"/>
        <dbReference type="ChEBI" id="CHEBI:57540"/>
        <dbReference type="ChEBI" id="CHEBI:57945"/>
        <dbReference type="EC" id="7.1.1.2"/>
    </reaction>
</comment>
<evidence type="ECO:0000256" key="1">
    <source>
        <dbReference type="ARBA" id="ARBA00004141"/>
    </source>
</evidence>
<dbReference type="GO" id="GO:0016020">
    <property type="term" value="C:membrane"/>
    <property type="evidence" value="ECO:0007669"/>
    <property type="project" value="UniProtKB-SubCell"/>
</dbReference>
<feature type="transmembrane region" description="Helical" evidence="11">
    <location>
        <begin position="25"/>
        <end position="51"/>
    </location>
</feature>
<evidence type="ECO:0000256" key="5">
    <source>
        <dbReference type="ARBA" id="ARBA00022967"/>
    </source>
</evidence>
<dbReference type="InterPro" id="IPR039428">
    <property type="entry name" value="NUOK/Mnh_C1-like"/>
</dbReference>
<keyword evidence="7" id="KW-0520">NAD</keyword>
<dbReference type="Gene3D" id="1.10.287.3510">
    <property type="match status" value="1"/>
</dbReference>
<evidence type="ECO:0000313" key="12">
    <source>
        <dbReference type="EMBL" id="AWU48905.1"/>
    </source>
</evidence>
<proteinExistence type="inferred from homology"/>
<sequence>MLFFLSILYMTYFGLYMYYNSKKHLLMMLLSLEFVSLVILMMMINLLMIFIYDCILIIYFIIIMVCEAVMGLVLLTLIIRTHGMDYMKSSILIMC</sequence>
<keyword evidence="5" id="KW-1278">Translocase</keyword>
<evidence type="ECO:0000256" key="3">
    <source>
        <dbReference type="ARBA" id="ARBA00016612"/>
    </source>
</evidence>
<evidence type="ECO:0000256" key="10">
    <source>
        <dbReference type="ARBA" id="ARBA00049551"/>
    </source>
</evidence>
<feature type="transmembrane region" description="Helical" evidence="11">
    <location>
        <begin position="57"/>
        <end position="79"/>
    </location>
</feature>
<comment type="similarity">
    <text evidence="2">Belongs to the complex I subunit 4L family.</text>
</comment>
<dbReference type="AlphaFoldDB" id="A0A344A2B4"/>
<evidence type="ECO:0000256" key="9">
    <source>
        <dbReference type="ARBA" id="ARBA00031586"/>
    </source>
</evidence>
<evidence type="ECO:0000256" key="6">
    <source>
        <dbReference type="ARBA" id="ARBA00022989"/>
    </source>
</evidence>
<dbReference type="GO" id="GO:0008137">
    <property type="term" value="F:NADH dehydrogenase (ubiquinone) activity"/>
    <property type="evidence" value="ECO:0007669"/>
    <property type="project" value="UniProtKB-EC"/>
</dbReference>
<keyword evidence="8 11" id="KW-0472">Membrane</keyword>
<organism evidence="12">
    <name type="scientific">Euphyllura phillyreae</name>
    <dbReference type="NCBI Taxonomy" id="2008460"/>
    <lineage>
        <taxon>Eukaryota</taxon>
        <taxon>Metazoa</taxon>
        <taxon>Ecdysozoa</taxon>
        <taxon>Arthropoda</taxon>
        <taxon>Hexapoda</taxon>
        <taxon>Insecta</taxon>
        <taxon>Pterygota</taxon>
        <taxon>Neoptera</taxon>
        <taxon>Paraneoptera</taxon>
        <taxon>Hemiptera</taxon>
        <taxon>Sternorrhyncha</taxon>
        <taxon>Psylloidea</taxon>
        <taxon>Liviidae</taxon>
        <taxon>Euphyllura</taxon>
    </lineage>
</organism>
<keyword evidence="12" id="KW-0496">Mitochondrion</keyword>
<name>A0A344A2B4_9HEMI</name>
<gene>
    <name evidence="12" type="primary">nad4l</name>
</gene>